<dbReference type="SFLD" id="SFLDG00358">
    <property type="entry name" value="Main_(cytGST)"/>
    <property type="match status" value="1"/>
</dbReference>
<dbReference type="InterPro" id="IPR036282">
    <property type="entry name" value="Glutathione-S-Trfase_C_sf"/>
</dbReference>
<dbReference type="CDD" id="cd03207">
    <property type="entry name" value="GST_C_8"/>
    <property type="match status" value="1"/>
</dbReference>
<dbReference type="InterPro" id="IPR040079">
    <property type="entry name" value="Glutathione_S-Trfase"/>
</dbReference>
<dbReference type="Proteomes" id="UP000006578">
    <property type="component" value="Chromosome"/>
</dbReference>
<dbReference type="PROSITE" id="PS50404">
    <property type="entry name" value="GST_NTER"/>
    <property type="match status" value="1"/>
</dbReference>
<dbReference type="RefSeq" id="WP_011540355.1">
    <property type="nucleotide sequence ID" value="NC_008048.1"/>
</dbReference>
<comment type="similarity">
    <text evidence="1">Belongs to the GST superfamily.</text>
</comment>
<evidence type="ECO:0000256" key="1">
    <source>
        <dbReference type="RuleBase" id="RU003494"/>
    </source>
</evidence>
<dbReference type="Gene3D" id="3.40.30.10">
    <property type="entry name" value="Glutaredoxin"/>
    <property type="match status" value="1"/>
</dbReference>
<dbReference type="AlphaFoldDB" id="Q1GN75"/>
<dbReference type="Pfam" id="PF00043">
    <property type="entry name" value="GST_C"/>
    <property type="match status" value="1"/>
</dbReference>
<dbReference type="KEGG" id="sal:Sala_0014"/>
<name>Q1GN75_SPHAL</name>
<feature type="domain" description="GST C-terminal" evidence="3">
    <location>
        <begin position="90"/>
        <end position="213"/>
    </location>
</feature>
<evidence type="ECO:0000313" key="4">
    <source>
        <dbReference type="EMBL" id="ABF51740.1"/>
    </source>
</evidence>
<dbReference type="PROSITE" id="PS50405">
    <property type="entry name" value="GST_CTER"/>
    <property type="match status" value="1"/>
</dbReference>
<protein>
    <submittedName>
        <fullName evidence="4">Glutathione S-transferase-like protein</fullName>
    </submittedName>
</protein>
<accession>Q1GN75</accession>
<dbReference type="PANTHER" id="PTHR44051">
    <property type="entry name" value="GLUTATHIONE S-TRANSFERASE-RELATED"/>
    <property type="match status" value="1"/>
</dbReference>
<keyword evidence="4" id="KW-0808">Transferase</keyword>
<dbReference type="CDD" id="cd03046">
    <property type="entry name" value="GST_N_GTT1_like"/>
    <property type="match status" value="1"/>
</dbReference>
<dbReference type="InterPro" id="IPR010987">
    <property type="entry name" value="Glutathione-S-Trfase_C-like"/>
</dbReference>
<proteinExistence type="inferred from homology"/>
<gene>
    <name evidence="4" type="ordered locus">Sala_0014</name>
</gene>
<dbReference type="Gene3D" id="1.20.1050.10">
    <property type="match status" value="1"/>
</dbReference>
<dbReference type="SFLD" id="SFLDS00019">
    <property type="entry name" value="Glutathione_Transferase_(cytos"/>
    <property type="match status" value="1"/>
</dbReference>
<evidence type="ECO:0000259" key="2">
    <source>
        <dbReference type="PROSITE" id="PS50404"/>
    </source>
</evidence>
<dbReference type="InterPro" id="IPR004046">
    <property type="entry name" value="GST_C"/>
</dbReference>
<dbReference type="GO" id="GO:0016740">
    <property type="term" value="F:transferase activity"/>
    <property type="evidence" value="ECO:0007669"/>
    <property type="project" value="UniProtKB-KW"/>
</dbReference>
<dbReference type="HOGENOM" id="CLU_011226_6_1_5"/>
<organism evidence="4 5">
    <name type="scientific">Sphingopyxis alaskensis (strain DSM 13593 / LMG 18877 / RB2256)</name>
    <name type="common">Sphingomonas alaskensis</name>
    <dbReference type="NCBI Taxonomy" id="317655"/>
    <lineage>
        <taxon>Bacteria</taxon>
        <taxon>Pseudomonadati</taxon>
        <taxon>Pseudomonadota</taxon>
        <taxon>Alphaproteobacteria</taxon>
        <taxon>Sphingomonadales</taxon>
        <taxon>Sphingomonadaceae</taxon>
        <taxon>Sphingopyxis</taxon>
    </lineage>
</organism>
<evidence type="ECO:0000313" key="5">
    <source>
        <dbReference type="Proteomes" id="UP000006578"/>
    </source>
</evidence>
<dbReference type="SFLD" id="SFLDG01150">
    <property type="entry name" value="Main.1:_Beta-like"/>
    <property type="match status" value="1"/>
</dbReference>
<dbReference type="Pfam" id="PF02798">
    <property type="entry name" value="GST_N"/>
    <property type="match status" value="1"/>
</dbReference>
<dbReference type="SUPFAM" id="SSF47616">
    <property type="entry name" value="GST C-terminal domain-like"/>
    <property type="match status" value="1"/>
</dbReference>
<feature type="domain" description="GST N-terminal" evidence="2">
    <location>
        <begin position="1"/>
        <end position="81"/>
    </location>
</feature>
<dbReference type="PANTHER" id="PTHR44051:SF8">
    <property type="entry name" value="GLUTATHIONE S-TRANSFERASE GSTA"/>
    <property type="match status" value="1"/>
</dbReference>
<dbReference type="STRING" id="317655.Sala_0014"/>
<reference evidence="4 5" key="1">
    <citation type="journal article" date="2009" name="Proc. Natl. Acad. Sci. U.S.A.">
        <title>The genomic basis of trophic strategy in marine bacteria.</title>
        <authorList>
            <person name="Lauro F.M."/>
            <person name="McDougald D."/>
            <person name="Thomas T."/>
            <person name="Williams T.J."/>
            <person name="Egan S."/>
            <person name="Rice S."/>
            <person name="DeMaere M.Z."/>
            <person name="Ting L."/>
            <person name="Ertan H."/>
            <person name="Johnson J."/>
            <person name="Ferriera S."/>
            <person name="Lapidus A."/>
            <person name="Anderson I."/>
            <person name="Kyrpides N."/>
            <person name="Munk A.C."/>
            <person name="Detter C."/>
            <person name="Han C.S."/>
            <person name="Brown M.V."/>
            <person name="Robb F.T."/>
            <person name="Kjelleberg S."/>
            <person name="Cavicchioli R."/>
        </authorList>
    </citation>
    <scope>NUCLEOTIDE SEQUENCE [LARGE SCALE GENOMIC DNA]</scope>
    <source>
        <strain evidence="5">DSM 13593 / LMG 18877 / RB2256</strain>
    </source>
</reference>
<dbReference type="SUPFAM" id="SSF52833">
    <property type="entry name" value="Thioredoxin-like"/>
    <property type="match status" value="1"/>
</dbReference>
<keyword evidence="5" id="KW-1185">Reference proteome</keyword>
<dbReference type="EMBL" id="CP000356">
    <property type="protein sequence ID" value="ABF51740.1"/>
    <property type="molecule type" value="Genomic_DNA"/>
</dbReference>
<dbReference type="eggNOG" id="COG0625">
    <property type="taxonomic scope" value="Bacteria"/>
</dbReference>
<dbReference type="InterPro" id="IPR004045">
    <property type="entry name" value="Glutathione_S-Trfase_N"/>
</dbReference>
<evidence type="ECO:0000259" key="3">
    <source>
        <dbReference type="PROSITE" id="PS50405"/>
    </source>
</evidence>
<dbReference type="InterPro" id="IPR036249">
    <property type="entry name" value="Thioredoxin-like_sf"/>
</dbReference>
<sequence>MMIKLYGTPPTRALRAIWLLNELDLPHEIIPIDLGAGEQLTPDFMALNPAAKLPVLVDGAMVVSESAAIQLYLADKYGERFPGGGLIPATAEDRGRMYHWLFFLMTEIEAPLWRIALHNFIYDPEEKSEAEIALAKRDAARMVAVLEQHMQGRDVLVGDALTVADFNAAFTLDWAREEALLDDAPALRAFLDRMYARPRAPVTIAAAFAALEAVAADADGARA</sequence>